<accession>A0A9Q0KN37</accession>
<keyword evidence="2" id="KW-1185">Reference proteome</keyword>
<dbReference type="AlphaFoldDB" id="A0A9Q0KN37"/>
<dbReference type="EMBL" id="JAMYWD010000004">
    <property type="protein sequence ID" value="KAJ4973713.1"/>
    <property type="molecule type" value="Genomic_DNA"/>
</dbReference>
<reference evidence="1" key="1">
    <citation type="journal article" date="2023" name="Plant J.">
        <title>The genome of the king protea, Protea cynaroides.</title>
        <authorList>
            <person name="Chang J."/>
            <person name="Duong T.A."/>
            <person name="Schoeman C."/>
            <person name="Ma X."/>
            <person name="Roodt D."/>
            <person name="Barker N."/>
            <person name="Li Z."/>
            <person name="Van de Peer Y."/>
            <person name="Mizrachi E."/>
        </authorList>
    </citation>
    <scope>NUCLEOTIDE SEQUENCE</scope>
    <source>
        <tissue evidence="1">Young leaves</tissue>
    </source>
</reference>
<organism evidence="1 2">
    <name type="scientific">Protea cynaroides</name>
    <dbReference type="NCBI Taxonomy" id="273540"/>
    <lineage>
        <taxon>Eukaryota</taxon>
        <taxon>Viridiplantae</taxon>
        <taxon>Streptophyta</taxon>
        <taxon>Embryophyta</taxon>
        <taxon>Tracheophyta</taxon>
        <taxon>Spermatophyta</taxon>
        <taxon>Magnoliopsida</taxon>
        <taxon>Proteales</taxon>
        <taxon>Proteaceae</taxon>
        <taxon>Protea</taxon>
    </lineage>
</organism>
<comment type="caution">
    <text evidence="1">The sequence shown here is derived from an EMBL/GenBank/DDBJ whole genome shotgun (WGS) entry which is preliminary data.</text>
</comment>
<evidence type="ECO:0000313" key="1">
    <source>
        <dbReference type="EMBL" id="KAJ4973713.1"/>
    </source>
</evidence>
<proteinExistence type="predicted"/>
<name>A0A9Q0KN37_9MAGN</name>
<dbReference type="Proteomes" id="UP001141806">
    <property type="component" value="Unassembled WGS sequence"/>
</dbReference>
<protein>
    <submittedName>
        <fullName evidence="1">Uncharacterized protein</fullName>
    </submittedName>
</protein>
<evidence type="ECO:0000313" key="2">
    <source>
        <dbReference type="Proteomes" id="UP001141806"/>
    </source>
</evidence>
<gene>
    <name evidence="1" type="ORF">NE237_006887</name>
</gene>
<sequence>MYHISAAQCSIHHFPFDEKEKKNPKNLGLTTMITDADEHLQSNFASTNIPCTSQKSLLMAQRSNEGYQLPQEHRQAVEEKESYRAQHITYLKITKKTSTPL</sequence>